<protein>
    <submittedName>
        <fullName evidence="1">Uncharacterized protein</fullName>
    </submittedName>
</protein>
<reference evidence="1 2" key="1">
    <citation type="submission" date="2018-07" db="EMBL/GenBank/DDBJ databases">
        <title>Genomic Encyclopedia of Type Strains, Phase III (KMG-III): the genomes of soil and plant-associated and newly described type strains.</title>
        <authorList>
            <person name="Whitman W."/>
        </authorList>
    </citation>
    <scope>NUCLEOTIDE SEQUENCE [LARGE SCALE GENOMIC DNA]</scope>
    <source>
        <strain evidence="1 2">31-25a</strain>
    </source>
</reference>
<dbReference type="AlphaFoldDB" id="A0A368YU61"/>
<evidence type="ECO:0000313" key="1">
    <source>
        <dbReference type="EMBL" id="RCW83108.1"/>
    </source>
</evidence>
<dbReference type="RefSeq" id="WP_114430320.1">
    <property type="nucleotide sequence ID" value="NZ_QPJM01000006.1"/>
</dbReference>
<organism evidence="1 2">
    <name type="scientific">Phyllobacterium bourgognense</name>
    <dbReference type="NCBI Taxonomy" id="314236"/>
    <lineage>
        <taxon>Bacteria</taxon>
        <taxon>Pseudomonadati</taxon>
        <taxon>Pseudomonadota</taxon>
        <taxon>Alphaproteobacteria</taxon>
        <taxon>Hyphomicrobiales</taxon>
        <taxon>Phyllobacteriaceae</taxon>
        <taxon>Phyllobacterium</taxon>
    </lineage>
</organism>
<proteinExistence type="predicted"/>
<gene>
    <name evidence="1" type="ORF">C7476_106141</name>
</gene>
<name>A0A368YU61_9HYPH</name>
<sequence>MNEKLGQLFSILKEQSDEIAQLNMDYAVERTLVTGVMSLLSARGLLLDVDFDEIAEIGSRVGNSQFSSLLASRIERLKTCSPALHN</sequence>
<dbReference type="Proteomes" id="UP000253324">
    <property type="component" value="Unassembled WGS sequence"/>
</dbReference>
<keyword evidence="2" id="KW-1185">Reference proteome</keyword>
<evidence type="ECO:0000313" key="2">
    <source>
        <dbReference type="Proteomes" id="UP000253324"/>
    </source>
</evidence>
<dbReference type="EMBL" id="QPJM01000006">
    <property type="protein sequence ID" value="RCW83108.1"/>
    <property type="molecule type" value="Genomic_DNA"/>
</dbReference>
<dbReference type="OrthoDB" id="8116794at2"/>
<accession>A0A368YU61</accession>
<comment type="caution">
    <text evidence="1">The sequence shown here is derived from an EMBL/GenBank/DDBJ whole genome shotgun (WGS) entry which is preliminary data.</text>
</comment>